<dbReference type="SUPFAM" id="SSF53756">
    <property type="entry name" value="UDP-Glycosyltransferase/glycogen phosphorylase"/>
    <property type="match status" value="1"/>
</dbReference>
<dbReference type="KEGG" id="eel:EUBELI_01962"/>
<dbReference type="Proteomes" id="UP000001476">
    <property type="component" value="Chromosome"/>
</dbReference>
<gene>
    <name evidence="2" type="ordered locus">EUBELI_01962</name>
</gene>
<organism evidence="2 3">
    <name type="scientific">Lachnospira eligens (strain ATCC 27750 / DSM 3376 / VPI C15-48 / C15-B4)</name>
    <name type="common">Eubacterium eligens</name>
    <dbReference type="NCBI Taxonomy" id="515620"/>
    <lineage>
        <taxon>Bacteria</taxon>
        <taxon>Bacillati</taxon>
        <taxon>Bacillota</taxon>
        <taxon>Clostridia</taxon>
        <taxon>Lachnospirales</taxon>
        <taxon>Lachnospiraceae</taxon>
        <taxon>Lachnospira</taxon>
    </lineage>
</organism>
<dbReference type="InterPro" id="IPR055259">
    <property type="entry name" value="YkvP/CgeB_Glyco_trans-like"/>
</dbReference>
<dbReference type="STRING" id="515620.EUBELI_01962"/>
<accession>C4Z4R2</accession>
<dbReference type="Gene3D" id="3.40.50.2000">
    <property type="entry name" value="Glycogen Phosphorylase B"/>
    <property type="match status" value="1"/>
</dbReference>
<dbReference type="eggNOG" id="COG4641">
    <property type="taxonomic scope" value="Bacteria"/>
</dbReference>
<dbReference type="EMBL" id="CP001104">
    <property type="protein sequence ID" value="ACR72951.1"/>
    <property type="molecule type" value="Genomic_DNA"/>
</dbReference>
<sequence>MRILIFVTRQLCYNSGRYFAEKIIEALQNYGCQCEFCEIPEYSIPSAGTEIAQPASINSDKIIERSAEDLLQRYVNKKFDAIIDFNSKLPRLIMDDDSYYLDNIDAPFYNFILDHPLYHHTTLSCRLNNYYVFSVDGNHCEYIKKYYPWIKDAYQINLGAEHVCTSDINKKEKNILFMGTFRKPDVYMKHILRCGIREKNDMLSMIDRIMNNEELSIEDSINIEPKAELLNKYYLVEMYIRNYYRKKLIDTLADNGFPLKIAGEWWEKYDKSCKKNVKIIKPVSFEKSFEIIAQSRVLADSSPFFKMGVHDRIYAGMANNTVVMTDSNKYRMNILDNVAEMYSINDVDDICAKADKLLNDTAYYENMVYRAHEEYKKNYTWNNVGERIIKHFLSE</sequence>
<keyword evidence="3" id="KW-1185">Reference proteome</keyword>
<evidence type="ECO:0000313" key="3">
    <source>
        <dbReference type="Proteomes" id="UP000001476"/>
    </source>
</evidence>
<evidence type="ECO:0000313" key="2">
    <source>
        <dbReference type="EMBL" id="ACR72951.1"/>
    </source>
</evidence>
<dbReference type="HOGENOM" id="CLU_037740_0_0_9"/>
<protein>
    <recommendedName>
        <fullName evidence="1">Spore protein YkvP/CgeB glycosyl transferase-like domain-containing protein</fullName>
    </recommendedName>
</protein>
<proteinExistence type="predicted"/>
<dbReference type="GeneID" id="41356606"/>
<reference evidence="2 3" key="1">
    <citation type="journal article" date="2009" name="Proc. Natl. Acad. Sci. U.S.A.">
        <title>Characterizing a model human gut microbiota composed of members of its two dominant bacterial phyla.</title>
        <authorList>
            <person name="Mahowald M.A."/>
            <person name="Rey F.E."/>
            <person name="Seedorf H."/>
            <person name="Turnbaugh P.J."/>
            <person name="Fulton R.S."/>
            <person name="Wollam A."/>
            <person name="Shah N."/>
            <person name="Wang C."/>
            <person name="Magrini V."/>
            <person name="Wilson R.K."/>
            <person name="Cantarel B.L."/>
            <person name="Coutinho P.M."/>
            <person name="Henrissat B."/>
            <person name="Crock L.W."/>
            <person name="Russell A."/>
            <person name="Verberkmoes N.C."/>
            <person name="Hettich R.L."/>
            <person name="Gordon J.I."/>
        </authorList>
    </citation>
    <scope>NUCLEOTIDE SEQUENCE [LARGE SCALE GENOMIC DNA]</scope>
    <source>
        <strain evidence="3">ATCC 27750 / DSM 3376 / VPI C15-48 / C15-B4</strain>
    </source>
</reference>
<evidence type="ECO:0000259" key="1">
    <source>
        <dbReference type="Pfam" id="PF13524"/>
    </source>
</evidence>
<dbReference type="Pfam" id="PF13524">
    <property type="entry name" value="Glyco_trans_1_2"/>
    <property type="match status" value="1"/>
</dbReference>
<name>C4Z4R2_LACE2</name>
<dbReference type="RefSeq" id="WP_012740183.1">
    <property type="nucleotide sequence ID" value="NC_012778.1"/>
</dbReference>
<dbReference type="AlphaFoldDB" id="C4Z4R2"/>
<feature type="domain" description="Spore protein YkvP/CgeB glycosyl transferase-like" evidence="1">
    <location>
        <begin position="245"/>
        <end position="388"/>
    </location>
</feature>